<name>A0ACA9PWQ6_9GLOM</name>
<dbReference type="Proteomes" id="UP000789920">
    <property type="component" value="Unassembled WGS sequence"/>
</dbReference>
<evidence type="ECO:0000313" key="2">
    <source>
        <dbReference type="Proteomes" id="UP000789920"/>
    </source>
</evidence>
<organism evidence="1 2">
    <name type="scientific">Racocetra persica</name>
    <dbReference type="NCBI Taxonomy" id="160502"/>
    <lineage>
        <taxon>Eukaryota</taxon>
        <taxon>Fungi</taxon>
        <taxon>Fungi incertae sedis</taxon>
        <taxon>Mucoromycota</taxon>
        <taxon>Glomeromycotina</taxon>
        <taxon>Glomeromycetes</taxon>
        <taxon>Diversisporales</taxon>
        <taxon>Gigasporaceae</taxon>
        <taxon>Racocetra</taxon>
    </lineage>
</organism>
<protein>
    <submittedName>
        <fullName evidence="1">10333_t:CDS:1</fullName>
    </submittedName>
</protein>
<gene>
    <name evidence="1" type="ORF">RPERSI_LOCUS11906</name>
</gene>
<feature type="non-terminal residue" evidence="1">
    <location>
        <position position="1"/>
    </location>
</feature>
<dbReference type="EMBL" id="CAJVQC010024941">
    <property type="protein sequence ID" value="CAG8728305.1"/>
    <property type="molecule type" value="Genomic_DNA"/>
</dbReference>
<comment type="caution">
    <text evidence="1">The sequence shown here is derived from an EMBL/GenBank/DDBJ whole genome shotgun (WGS) entry which is preliminary data.</text>
</comment>
<reference evidence="1" key="1">
    <citation type="submission" date="2021-06" db="EMBL/GenBank/DDBJ databases">
        <authorList>
            <person name="Kallberg Y."/>
            <person name="Tangrot J."/>
            <person name="Rosling A."/>
        </authorList>
    </citation>
    <scope>NUCLEOTIDE SEQUENCE</scope>
    <source>
        <strain evidence="1">MA461A</strain>
    </source>
</reference>
<evidence type="ECO:0000313" key="1">
    <source>
        <dbReference type="EMBL" id="CAG8728305.1"/>
    </source>
</evidence>
<proteinExistence type="predicted"/>
<sequence length="39" mass="4520">LLTQKTPEARNIMIQDLVEEPLSNTNFVIFRNPDQECTT</sequence>
<keyword evidence="2" id="KW-1185">Reference proteome</keyword>
<accession>A0ACA9PWQ6</accession>